<keyword evidence="2" id="KW-1185">Reference proteome</keyword>
<evidence type="ECO:0000313" key="1">
    <source>
        <dbReference type="EMBL" id="KYN12436.1"/>
    </source>
</evidence>
<sequence length="153" mass="16933">MYESSLGIHEIKLVIKSGPCVHDRCRVAETANSSFYPREISTWYNGGWLIIYSHLCSISRLENPEPVPPPKEWKIKKPCKPLHCSVSLRILSKVRSIISFPEKSQGHLPTTVGSRSTKTARGTCFPEPVSEKNALKESSPEPTLTSLGICPSG</sequence>
<protein>
    <submittedName>
        <fullName evidence="1">Uncharacterized protein</fullName>
    </submittedName>
</protein>
<proteinExistence type="predicted"/>
<dbReference type="AlphaFoldDB" id="A0A151IX74"/>
<dbReference type="EMBL" id="KQ980825">
    <property type="protein sequence ID" value="KYN12436.1"/>
    <property type="molecule type" value="Genomic_DNA"/>
</dbReference>
<accession>A0A151IX74</accession>
<reference evidence="1 2" key="1">
    <citation type="submission" date="2015-09" db="EMBL/GenBank/DDBJ databases">
        <title>Trachymyrmex cornetzi WGS genome.</title>
        <authorList>
            <person name="Nygaard S."/>
            <person name="Hu H."/>
            <person name="Boomsma J."/>
            <person name="Zhang G."/>
        </authorList>
    </citation>
    <scope>NUCLEOTIDE SEQUENCE [LARGE SCALE GENOMIC DNA]</scope>
    <source>
        <strain evidence="1">Tcor2-1</strain>
        <tissue evidence="1">Whole body</tissue>
    </source>
</reference>
<gene>
    <name evidence="1" type="ORF">ALC57_15403</name>
</gene>
<organism evidence="1 2">
    <name type="scientific">Trachymyrmex cornetzi</name>
    <dbReference type="NCBI Taxonomy" id="471704"/>
    <lineage>
        <taxon>Eukaryota</taxon>
        <taxon>Metazoa</taxon>
        <taxon>Ecdysozoa</taxon>
        <taxon>Arthropoda</taxon>
        <taxon>Hexapoda</taxon>
        <taxon>Insecta</taxon>
        <taxon>Pterygota</taxon>
        <taxon>Neoptera</taxon>
        <taxon>Endopterygota</taxon>
        <taxon>Hymenoptera</taxon>
        <taxon>Apocrita</taxon>
        <taxon>Aculeata</taxon>
        <taxon>Formicoidea</taxon>
        <taxon>Formicidae</taxon>
        <taxon>Myrmicinae</taxon>
        <taxon>Trachymyrmex</taxon>
    </lineage>
</organism>
<dbReference type="Proteomes" id="UP000078492">
    <property type="component" value="Unassembled WGS sequence"/>
</dbReference>
<evidence type="ECO:0000313" key="2">
    <source>
        <dbReference type="Proteomes" id="UP000078492"/>
    </source>
</evidence>
<name>A0A151IX74_9HYME</name>